<reference evidence="2 3" key="1">
    <citation type="submission" date="2019-03" db="EMBL/GenBank/DDBJ databases">
        <title>Genomic Encyclopedia of Type Strains, Phase III (KMG-III): the genomes of soil and plant-associated and newly described type strains.</title>
        <authorList>
            <person name="Whitman W."/>
        </authorList>
    </citation>
    <scope>NUCLEOTIDE SEQUENCE [LARGE SCALE GENOMIC DNA]</scope>
    <source>
        <strain evidence="2 3">VKMAc-2574</strain>
    </source>
</reference>
<proteinExistence type="predicted"/>
<keyword evidence="1" id="KW-0472">Membrane</keyword>
<dbReference type="Proteomes" id="UP000295060">
    <property type="component" value="Unassembled WGS sequence"/>
</dbReference>
<keyword evidence="1" id="KW-1133">Transmembrane helix</keyword>
<feature type="transmembrane region" description="Helical" evidence="1">
    <location>
        <begin position="90"/>
        <end position="107"/>
    </location>
</feature>
<organism evidence="2 3">
    <name type="scientific">Kribbella pratensis</name>
    <dbReference type="NCBI Taxonomy" id="2512112"/>
    <lineage>
        <taxon>Bacteria</taxon>
        <taxon>Bacillati</taxon>
        <taxon>Actinomycetota</taxon>
        <taxon>Actinomycetes</taxon>
        <taxon>Propionibacteriales</taxon>
        <taxon>Kribbellaceae</taxon>
        <taxon>Kribbella</taxon>
    </lineage>
</organism>
<name>A0ABY2FIM2_9ACTN</name>
<feature type="transmembrane region" description="Helical" evidence="1">
    <location>
        <begin position="64"/>
        <end position="84"/>
    </location>
</feature>
<keyword evidence="1" id="KW-0812">Transmembrane</keyword>
<keyword evidence="3" id="KW-1185">Reference proteome</keyword>
<dbReference type="EMBL" id="SODU01000001">
    <property type="protein sequence ID" value="TDW92802.1"/>
    <property type="molecule type" value="Genomic_DNA"/>
</dbReference>
<feature type="transmembrane region" description="Helical" evidence="1">
    <location>
        <begin position="32"/>
        <end position="52"/>
    </location>
</feature>
<comment type="caution">
    <text evidence="2">The sequence shown here is derived from an EMBL/GenBank/DDBJ whole genome shotgun (WGS) entry which is preliminary data.</text>
</comment>
<feature type="transmembrane region" description="Helical" evidence="1">
    <location>
        <begin position="7"/>
        <end position="26"/>
    </location>
</feature>
<sequence length="194" mass="20505">MGAYRWIWRAIAGLWIVLGAAAGAVVLPLAVWIALGLPAVVLWLASSVRKLVTDDGKPSPTRSAALVLVVYLGVIATLAAAVFIDLGALVVLAFLAAGSPAAIGWYARRLGWDSPRSGPSPTSASTAELCRQWIESYGELRRATSSAARLRVVMARQRCLDELERRDPDGLHAWLSSAASAGGDPRRFLSDAGG</sequence>
<dbReference type="RefSeq" id="WP_134125693.1">
    <property type="nucleotide sequence ID" value="NZ_SODU01000001.1"/>
</dbReference>
<evidence type="ECO:0000313" key="2">
    <source>
        <dbReference type="EMBL" id="TDW92802.1"/>
    </source>
</evidence>
<gene>
    <name evidence="2" type="ORF">EV137_0062</name>
</gene>
<protein>
    <submittedName>
        <fullName evidence="2">Uncharacterized protein</fullName>
    </submittedName>
</protein>
<evidence type="ECO:0000313" key="3">
    <source>
        <dbReference type="Proteomes" id="UP000295060"/>
    </source>
</evidence>
<evidence type="ECO:0000256" key="1">
    <source>
        <dbReference type="SAM" id="Phobius"/>
    </source>
</evidence>
<accession>A0ABY2FIM2</accession>